<keyword evidence="1" id="KW-0812">Transmembrane</keyword>
<evidence type="ECO:0000313" key="2">
    <source>
        <dbReference type="EMBL" id="GEY35096.1"/>
    </source>
</evidence>
<reference evidence="2" key="1">
    <citation type="journal article" date="2019" name="Sci. Rep.">
        <title>Draft genome of Tanacetum cinerariifolium, the natural source of mosquito coil.</title>
        <authorList>
            <person name="Yamashiro T."/>
            <person name="Shiraishi A."/>
            <person name="Satake H."/>
            <person name="Nakayama K."/>
        </authorList>
    </citation>
    <scope>NUCLEOTIDE SEQUENCE</scope>
</reference>
<organism evidence="2">
    <name type="scientific">Tanacetum cinerariifolium</name>
    <name type="common">Dalmatian daisy</name>
    <name type="synonym">Chrysanthemum cinerariifolium</name>
    <dbReference type="NCBI Taxonomy" id="118510"/>
    <lineage>
        <taxon>Eukaryota</taxon>
        <taxon>Viridiplantae</taxon>
        <taxon>Streptophyta</taxon>
        <taxon>Embryophyta</taxon>
        <taxon>Tracheophyta</taxon>
        <taxon>Spermatophyta</taxon>
        <taxon>Magnoliopsida</taxon>
        <taxon>eudicotyledons</taxon>
        <taxon>Gunneridae</taxon>
        <taxon>Pentapetalae</taxon>
        <taxon>asterids</taxon>
        <taxon>campanulids</taxon>
        <taxon>Asterales</taxon>
        <taxon>Asteraceae</taxon>
        <taxon>Asteroideae</taxon>
        <taxon>Anthemideae</taxon>
        <taxon>Anthemidinae</taxon>
        <taxon>Tanacetum</taxon>
    </lineage>
</organism>
<proteinExistence type="predicted"/>
<feature type="transmembrane region" description="Helical" evidence="1">
    <location>
        <begin position="49"/>
        <end position="72"/>
    </location>
</feature>
<protein>
    <submittedName>
        <fullName evidence="2">Uncharacterized protein</fullName>
    </submittedName>
</protein>
<dbReference type="EMBL" id="BKCJ010171332">
    <property type="protein sequence ID" value="GEY35096.1"/>
    <property type="molecule type" value="Genomic_DNA"/>
</dbReference>
<keyword evidence="1" id="KW-0472">Membrane</keyword>
<comment type="caution">
    <text evidence="2">The sequence shown here is derived from an EMBL/GenBank/DDBJ whole genome shotgun (WGS) entry which is preliminary data.</text>
</comment>
<evidence type="ECO:0000256" key="1">
    <source>
        <dbReference type="SAM" id="Phobius"/>
    </source>
</evidence>
<keyword evidence="1" id="KW-1133">Transmembrane helix</keyword>
<sequence length="79" mass="8998">MFLEKVMLKALGEISEFARGTMSWLEKANRCSPPDSHCFCLRCSMSALLLLNFVNPSLVFFLTVPASSIHMIERYNHTD</sequence>
<name>A0A699HKX6_TANCI</name>
<accession>A0A699HKX6</accession>
<dbReference type="AlphaFoldDB" id="A0A699HKX6"/>
<gene>
    <name evidence="2" type="ORF">Tci_407070</name>
</gene>